<organism evidence="2 3">
    <name type="scientific">Mytilus coruscus</name>
    <name type="common">Sea mussel</name>
    <dbReference type="NCBI Taxonomy" id="42192"/>
    <lineage>
        <taxon>Eukaryota</taxon>
        <taxon>Metazoa</taxon>
        <taxon>Spiralia</taxon>
        <taxon>Lophotrochozoa</taxon>
        <taxon>Mollusca</taxon>
        <taxon>Bivalvia</taxon>
        <taxon>Autobranchia</taxon>
        <taxon>Pteriomorphia</taxon>
        <taxon>Mytilida</taxon>
        <taxon>Mytiloidea</taxon>
        <taxon>Mytilidae</taxon>
        <taxon>Mytilinae</taxon>
        <taxon>Mytilus</taxon>
    </lineage>
</organism>
<dbReference type="AlphaFoldDB" id="A0A6J8BB78"/>
<accession>A0A6J8BB78</accession>
<protein>
    <recommendedName>
        <fullName evidence="1">DUF7869 domain-containing protein</fullName>
    </recommendedName>
</protein>
<name>A0A6J8BB78_MYTCO</name>
<dbReference type="InterPro" id="IPR057191">
    <property type="entry name" value="DUF7869"/>
</dbReference>
<sequence length="443" mass="51948">MSFLPSLPWSRKRKKDIDGLGGLEYRSDPDGGQSNRYIMKAKHKIARKHEKTSKRNIRCNDASLEDKQLTFVLTGRRVCEYVWRIVYGIKRKRYYYMKKKCRSTNEDLDSSDKRCSQQYKSRQYLEAKSFVSGLCKRYGDDQPDILEIHLPSCLSILQVWTVYKSSCENLESPICLTQGSMECGVKSFLMLKFQSIRSSANVTKLKDKRRSRAHLLLQELSREKYYKHIKKSKEYPSMYTSVIIDNMDQSKTNLPRFPLHFKNETTLEKMHHHVTVVSCHGLNKAYTFTWTDQFSSDCNITLNCLMSVLGDVTKENGGLPPTLYIQTDDNKNKYVIMFLAILVKMEIVKKIKLTFLMVDLPKWVKNGKLNREHELWWINYLSALEKRRHPAPKTPLPQNMGRYKKPQHPQPAMEDYMLAAINNHIQTFDRNTNVRIVTHRPRV</sequence>
<evidence type="ECO:0000313" key="3">
    <source>
        <dbReference type="Proteomes" id="UP000507470"/>
    </source>
</evidence>
<dbReference type="Pfam" id="PF25273">
    <property type="entry name" value="DUF7869"/>
    <property type="match status" value="1"/>
</dbReference>
<gene>
    <name evidence="2" type="ORF">MCOR_16504</name>
</gene>
<dbReference type="EMBL" id="CACVKT020002898">
    <property type="protein sequence ID" value="CAC5380570.1"/>
    <property type="molecule type" value="Genomic_DNA"/>
</dbReference>
<evidence type="ECO:0000313" key="2">
    <source>
        <dbReference type="EMBL" id="CAC5380570.1"/>
    </source>
</evidence>
<keyword evidence="3" id="KW-1185">Reference proteome</keyword>
<dbReference type="Proteomes" id="UP000507470">
    <property type="component" value="Unassembled WGS sequence"/>
</dbReference>
<evidence type="ECO:0000259" key="1">
    <source>
        <dbReference type="Pfam" id="PF25273"/>
    </source>
</evidence>
<dbReference type="PANTHER" id="PTHR33153">
    <property type="entry name" value="MYND-TYPE DOMAIN-CONTAINING PROTEIN"/>
    <property type="match status" value="1"/>
</dbReference>
<dbReference type="OrthoDB" id="10353390at2759"/>
<reference evidence="2 3" key="1">
    <citation type="submission" date="2020-06" db="EMBL/GenBank/DDBJ databases">
        <authorList>
            <person name="Li R."/>
            <person name="Bekaert M."/>
        </authorList>
    </citation>
    <scope>NUCLEOTIDE SEQUENCE [LARGE SCALE GENOMIC DNA]</scope>
    <source>
        <strain evidence="3">wild</strain>
    </source>
</reference>
<proteinExistence type="predicted"/>
<feature type="domain" description="DUF7869" evidence="1">
    <location>
        <begin position="262"/>
        <end position="358"/>
    </location>
</feature>
<dbReference type="PANTHER" id="PTHR33153:SF3">
    <property type="entry name" value="TRAFFICKING PROTEIN PARTICLE COMPLEX SUBUNIT 11 DOMAIN-CONTAINING PROTEIN"/>
    <property type="match status" value="1"/>
</dbReference>